<organism evidence="1">
    <name type="scientific">Anguilla anguilla</name>
    <name type="common">European freshwater eel</name>
    <name type="synonym">Muraena anguilla</name>
    <dbReference type="NCBI Taxonomy" id="7936"/>
    <lineage>
        <taxon>Eukaryota</taxon>
        <taxon>Metazoa</taxon>
        <taxon>Chordata</taxon>
        <taxon>Craniata</taxon>
        <taxon>Vertebrata</taxon>
        <taxon>Euteleostomi</taxon>
        <taxon>Actinopterygii</taxon>
        <taxon>Neopterygii</taxon>
        <taxon>Teleostei</taxon>
        <taxon>Anguilliformes</taxon>
        <taxon>Anguillidae</taxon>
        <taxon>Anguilla</taxon>
    </lineage>
</organism>
<proteinExistence type="predicted"/>
<reference evidence="1" key="1">
    <citation type="submission" date="2014-11" db="EMBL/GenBank/DDBJ databases">
        <authorList>
            <person name="Amaro Gonzalez C."/>
        </authorList>
    </citation>
    <scope>NUCLEOTIDE SEQUENCE</scope>
</reference>
<protein>
    <submittedName>
        <fullName evidence="1">Uncharacterized protein</fullName>
    </submittedName>
</protein>
<evidence type="ECO:0000313" key="1">
    <source>
        <dbReference type="EMBL" id="JAH38960.1"/>
    </source>
</evidence>
<dbReference type="AlphaFoldDB" id="A0A0E9SE51"/>
<reference evidence="1" key="2">
    <citation type="journal article" date="2015" name="Fish Shellfish Immunol.">
        <title>Early steps in the European eel (Anguilla anguilla)-Vibrio vulnificus interaction in the gills: Role of the RtxA13 toxin.</title>
        <authorList>
            <person name="Callol A."/>
            <person name="Pajuelo D."/>
            <person name="Ebbesson L."/>
            <person name="Teles M."/>
            <person name="MacKenzie S."/>
            <person name="Amaro C."/>
        </authorList>
    </citation>
    <scope>NUCLEOTIDE SEQUENCE</scope>
</reference>
<sequence>MYLLFDGLCRWCLLLFGPVCSVLLAC</sequence>
<name>A0A0E9SE51_ANGAN</name>
<dbReference type="EMBL" id="GBXM01069617">
    <property type="protein sequence ID" value="JAH38960.1"/>
    <property type="molecule type" value="Transcribed_RNA"/>
</dbReference>
<accession>A0A0E9SE51</accession>